<name>A0A448WCT4_9PLAT</name>
<dbReference type="EMBL" id="CAAALY010004510">
    <property type="protein sequence ID" value="VEL08688.1"/>
    <property type="molecule type" value="Genomic_DNA"/>
</dbReference>
<proteinExistence type="predicted"/>
<dbReference type="InterPro" id="IPR023753">
    <property type="entry name" value="FAD/NAD-binding_dom"/>
</dbReference>
<reference evidence="2" key="1">
    <citation type="submission" date="2018-11" db="EMBL/GenBank/DDBJ databases">
        <authorList>
            <consortium name="Pathogen Informatics"/>
        </authorList>
    </citation>
    <scope>NUCLEOTIDE SEQUENCE</scope>
</reference>
<comment type="caution">
    <text evidence="2">The sequence shown here is derived from an EMBL/GenBank/DDBJ whole genome shotgun (WGS) entry which is preliminary data.</text>
</comment>
<dbReference type="GO" id="GO:0005739">
    <property type="term" value="C:mitochondrion"/>
    <property type="evidence" value="ECO:0007669"/>
    <property type="project" value="TreeGrafter"/>
</dbReference>
<dbReference type="Pfam" id="PF07992">
    <property type="entry name" value="Pyr_redox_2"/>
    <property type="match status" value="1"/>
</dbReference>
<gene>
    <name evidence="2" type="ORF">PXEA_LOCUS2128</name>
</gene>
<dbReference type="Proteomes" id="UP000784294">
    <property type="component" value="Unassembled WGS sequence"/>
</dbReference>
<dbReference type="SUPFAM" id="SSF51905">
    <property type="entry name" value="FAD/NAD(P)-binding domain"/>
    <property type="match status" value="1"/>
</dbReference>
<dbReference type="GO" id="GO:0071949">
    <property type="term" value="F:FAD binding"/>
    <property type="evidence" value="ECO:0007669"/>
    <property type="project" value="TreeGrafter"/>
</dbReference>
<protein>
    <recommendedName>
        <fullName evidence="1">FAD/NAD(P)-binding domain-containing protein</fullName>
    </recommendedName>
</protein>
<dbReference type="AlphaFoldDB" id="A0A448WCT4"/>
<evidence type="ECO:0000313" key="2">
    <source>
        <dbReference type="EMBL" id="VEL08688.1"/>
    </source>
</evidence>
<evidence type="ECO:0000259" key="1">
    <source>
        <dbReference type="Pfam" id="PF07992"/>
    </source>
</evidence>
<accession>A0A448WCT4</accession>
<dbReference type="InterPro" id="IPR036188">
    <property type="entry name" value="FAD/NAD-bd_sf"/>
</dbReference>
<dbReference type="PANTHER" id="PTHR10632">
    <property type="entry name" value="SULFIDE:QUINONE OXIDOREDUCTASE"/>
    <property type="match status" value="1"/>
</dbReference>
<keyword evidence="3" id="KW-1185">Reference proteome</keyword>
<sequence>MHSLPSFRQGLRCYVTTDNVRKHYKLVIVGGGAGGCSVSAKMSGFISKDELLVIEPSDTHYYQPLWTLVGAGINSLKDSMRPTHETLSPGVKWLKSALAKLIPEENRILTTTGDEITYDYLILSLGLDIRFDMIKGAPEALLKDPRVCSNYSKDYVEKTASAIKAFQSGHALFTFPSGPIKCAGAPQKIMYLFEDKLSRIIKNFWPVGVLWFVCMILSNG</sequence>
<dbReference type="OrthoDB" id="5376590at2759"/>
<dbReference type="Gene3D" id="3.50.50.100">
    <property type="match status" value="1"/>
</dbReference>
<dbReference type="PANTHER" id="PTHR10632:SF2">
    <property type="entry name" value="SULFIDE:QUINONE OXIDOREDUCTASE, MITOCHONDRIAL"/>
    <property type="match status" value="1"/>
</dbReference>
<evidence type="ECO:0000313" key="3">
    <source>
        <dbReference type="Proteomes" id="UP000784294"/>
    </source>
</evidence>
<organism evidence="2 3">
    <name type="scientific">Protopolystoma xenopodis</name>
    <dbReference type="NCBI Taxonomy" id="117903"/>
    <lineage>
        <taxon>Eukaryota</taxon>
        <taxon>Metazoa</taxon>
        <taxon>Spiralia</taxon>
        <taxon>Lophotrochozoa</taxon>
        <taxon>Platyhelminthes</taxon>
        <taxon>Monogenea</taxon>
        <taxon>Polyopisthocotylea</taxon>
        <taxon>Polystomatidea</taxon>
        <taxon>Polystomatidae</taxon>
        <taxon>Protopolystoma</taxon>
    </lineage>
</organism>
<dbReference type="InterPro" id="IPR015904">
    <property type="entry name" value="Sulphide_quinone_reductase"/>
</dbReference>
<dbReference type="GO" id="GO:0070224">
    <property type="term" value="F:sulfide:quinone oxidoreductase activity"/>
    <property type="evidence" value="ECO:0007669"/>
    <property type="project" value="TreeGrafter"/>
</dbReference>
<dbReference type="GO" id="GO:0070221">
    <property type="term" value="P:sulfide oxidation, using sulfide:quinone oxidoreductase"/>
    <property type="evidence" value="ECO:0007669"/>
    <property type="project" value="TreeGrafter"/>
</dbReference>
<feature type="domain" description="FAD/NAD(P)-binding" evidence="1">
    <location>
        <begin position="24"/>
        <end position="144"/>
    </location>
</feature>